<proteinExistence type="predicted"/>
<dbReference type="CDD" id="cd20027">
    <property type="entry name" value="FH_FOXL1"/>
    <property type="match status" value="1"/>
</dbReference>
<gene>
    <name evidence="8" type="ORF">BIW11_08852</name>
</gene>
<keyword evidence="2" id="KW-0805">Transcription regulation</keyword>
<keyword evidence="3 6" id="KW-0238">DNA-binding</keyword>
<comment type="caution">
    <text evidence="8">The sequence shown here is derived from an EMBL/GenBank/DDBJ whole genome shotgun (WGS) entry which is preliminary data.</text>
</comment>
<protein>
    <recommendedName>
        <fullName evidence="7">Fork-head domain-containing protein</fullName>
    </recommendedName>
</protein>
<evidence type="ECO:0000256" key="5">
    <source>
        <dbReference type="ARBA" id="ARBA00023242"/>
    </source>
</evidence>
<evidence type="ECO:0000256" key="3">
    <source>
        <dbReference type="ARBA" id="ARBA00023125"/>
    </source>
</evidence>
<evidence type="ECO:0000256" key="1">
    <source>
        <dbReference type="ARBA" id="ARBA00004123"/>
    </source>
</evidence>
<comment type="subcellular location">
    <subcellularLocation>
        <location evidence="1 6">Nucleus</location>
    </subcellularLocation>
</comment>
<dbReference type="InterPro" id="IPR036388">
    <property type="entry name" value="WH-like_DNA-bd_sf"/>
</dbReference>
<evidence type="ECO:0000256" key="6">
    <source>
        <dbReference type="PROSITE-ProRule" id="PRU00089"/>
    </source>
</evidence>
<dbReference type="OrthoDB" id="5954824at2759"/>
<organism evidence="8 9">
    <name type="scientific">Tropilaelaps mercedesae</name>
    <dbReference type="NCBI Taxonomy" id="418985"/>
    <lineage>
        <taxon>Eukaryota</taxon>
        <taxon>Metazoa</taxon>
        <taxon>Ecdysozoa</taxon>
        <taxon>Arthropoda</taxon>
        <taxon>Chelicerata</taxon>
        <taxon>Arachnida</taxon>
        <taxon>Acari</taxon>
        <taxon>Parasitiformes</taxon>
        <taxon>Mesostigmata</taxon>
        <taxon>Gamasina</taxon>
        <taxon>Dermanyssoidea</taxon>
        <taxon>Laelapidae</taxon>
        <taxon>Tropilaelaps</taxon>
    </lineage>
</organism>
<evidence type="ECO:0000256" key="4">
    <source>
        <dbReference type="ARBA" id="ARBA00023163"/>
    </source>
</evidence>
<evidence type="ECO:0000313" key="9">
    <source>
        <dbReference type="Proteomes" id="UP000192247"/>
    </source>
</evidence>
<dbReference type="SMART" id="SM00339">
    <property type="entry name" value="FH"/>
    <property type="match status" value="1"/>
</dbReference>
<dbReference type="PROSITE" id="PS00657">
    <property type="entry name" value="FORK_HEAD_1"/>
    <property type="match status" value="1"/>
</dbReference>
<dbReference type="GO" id="GO:0005634">
    <property type="term" value="C:nucleus"/>
    <property type="evidence" value="ECO:0007669"/>
    <property type="project" value="UniProtKB-SubCell"/>
</dbReference>
<sequence length="394" mass="44588">MYFDEYPGVVYISEKRVEKASKSSQETNGIGKQVSARNVSRIFFLSPIQSRVNKLEMTSPPPIDLSQRGESDMAEGTELDLLGISPVSYEARRHSSPKSESMGEITPQKPPFSYIALIAMAIRNAPEQKITLNGIYRFIMDHFPFYHKNKQGWQNSIRHNLSLNNFFVKVPREKGKPGKGNYWTLDTNGEIMFENGNFRRRKRRPNVAVQHQVRQHFVHKMGTHQHCEQLFGTLPIREPVTFVRSDNARMLTRQLCDVAEASRHTITAAGSKFSLDTLAAEHEVQLLRRLQGVAPEVAPRLADSVLPLQVTLPVFENGPALLHYLTMQRLLLHSANCLESGSDSVTAKPPEKRPLKSFNIEDIIRPLEVTSKHVPSTNLWESSSSVDAQHTILE</sequence>
<dbReference type="PANTHER" id="PTHR11829">
    <property type="entry name" value="FORKHEAD BOX PROTEIN"/>
    <property type="match status" value="1"/>
</dbReference>
<dbReference type="InterPro" id="IPR047514">
    <property type="entry name" value="FH_FOXL1"/>
</dbReference>
<dbReference type="Proteomes" id="UP000192247">
    <property type="component" value="Unassembled WGS sequence"/>
</dbReference>
<evidence type="ECO:0000313" key="8">
    <source>
        <dbReference type="EMBL" id="OQR74779.1"/>
    </source>
</evidence>
<dbReference type="InParanoid" id="A0A1V9XMN7"/>
<feature type="DNA-binding region" description="Fork-head" evidence="6">
    <location>
        <begin position="109"/>
        <end position="203"/>
    </location>
</feature>
<dbReference type="InterPro" id="IPR001766">
    <property type="entry name" value="Fork_head_dom"/>
</dbReference>
<dbReference type="GO" id="GO:0000978">
    <property type="term" value="F:RNA polymerase II cis-regulatory region sequence-specific DNA binding"/>
    <property type="evidence" value="ECO:0007669"/>
    <property type="project" value="TreeGrafter"/>
</dbReference>
<feature type="domain" description="Fork-head" evidence="7">
    <location>
        <begin position="109"/>
        <end position="203"/>
    </location>
</feature>
<dbReference type="GO" id="GO:0030154">
    <property type="term" value="P:cell differentiation"/>
    <property type="evidence" value="ECO:0007669"/>
    <property type="project" value="TreeGrafter"/>
</dbReference>
<dbReference type="GO" id="GO:0009653">
    <property type="term" value="P:anatomical structure morphogenesis"/>
    <property type="evidence" value="ECO:0007669"/>
    <property type="project" value="TreeGrafter"/>
</dbReference>
<dbReference type="AlphaFoldDB" id="A0A1V9XMN7"/>
<dbReference type="FunFam" id="1.10.10.10:FF:000016">
    <property type="entry name" value="Forkhead box protein I1"/>
    <property type="match status" value="1"/>
</dbReference>
<dbReference type="STRING" id="418985.A0A1V9XMN7"/>
<dbReference type="EMBL" id="MNPL01007394">
    <property type="protein sequence ID" value="OQR74779.1"/>
    <property type="molecule type" value="Genomic_DNA"/>
</dbReference>
<dbReference type="InterPro" id="IPR050211">
    <property type="entry name" value="FOX_domain-containing"/>
</dbReference>
<keyword evidence="5 6" id="KW-0539">Nucleus</keyword>
<name>A0A1V9XMN7_9ACAR</name>
<accession>A0A1V9XMN7</accession>
<dbReference type="GO" id="GO:0000981">
    <property type="term" value="F:DNA-binding transcription factor activity, RNA polymerase II-specific"/>
    <property type="evidence" value="ECO:0007669"/>
    <property type="project" value="TreeGrafter"/>
</dbReference>
<dbReference type="SUPFAM" id="SSF46785">
    <property type="entry name" value="Winged helix' DNA-binding domain"/>
    <property type="match status" value="1"/>
</dbReference>
<dbReference type="InterPro" id="IPR018122">
    <property type="entry name" value="TF_fork_head_CS_1"/>
</dbReference>
<dbReference type="Pfam" id="PF00250">
    <property type="entry name" value="Forkhead"/>
    <property type="match status" value="1"/>
</dbReference>
<dbReference type="PRINTS" id="PR00053">
    <property type="entry name" value="FORKHEAD"/>
</dbReference>
<dbReference type="PANTHER" id="PTHR11829:SF388">
    <property type="entry name" value="FORK HEAD DOMAIN-CONTAINING PROTEIN L1-RELATED"/>
    <property type="match status" value="1"/>
</dbReference>
<dbReference type="InterPro" id="IPR030456">
    <property type="entry name" value="TF_fork_head_CS_2"/>
</dbReference>
<evidence type="ECO:0000256" key="2">
    <source>
        <dbReference type="ARBA" id="ARBA00023015"/>
    </source>
</evidence>
<keyword evidence="4" id="KW-0804">Transcription</keyword>
<evidence type="ECO:0000259" key="7">
    <source>
        <dbReference type="PROSITE" id="PS50039"/>
    </source>
</evidence>
<keyword evidence="9" id="KW-1185">Reference proteome</keyword>
<reference evidence="8 9" key="1">
    <citation type="journal article" date="2017" name="Gigascience">
        <title>Draft genome of the honey bee ectoparasitic mite, Tropilaelaps mercedesae, is shaped by the parasitic life history.</title>
        <authorList>
            <person name="Dong X."/>
            <person name="Armstrong S.D."/>
            <person name="Xia D."/>
            <person name="Makepeace B.L."/>
            <person name="Darby A.C."/>
            <person name="Kadowaki T."/>
        </authorList>
    </citation>
    <scope>NUCLEOTIDE SEQUENCE [LARGE SCALE GENOMIC DNA]</scope>
    <source>
        <strain evidence="8">Wuxi-XJTLU</strain>
    </source>
</reference>
<dbReference type="PROSITE" id="PS50039">
    <property type="entry name" value="FORK_HEAD_3"/>
    <property type="match status" value="1"/>
</dbReference>
<dbReference type="InterPro" id="IPR036390">
    <property type="entry name" value="WH_DNA-bd_sf"/>
</dbReference>
<dbReference type="PROSITE" id="PS00658">
    <property type="entry name" value="FORK_HEAD_2"/>
    <property type="match status" value="1"/>
</dbReference>
<dbReference type="Gene3D" id="1.10.10.10">
    <property type="entry name" value="Winged helix-like DNA-binding domain superfamily/Winged helix DNA-binding domain"/>
    <property type="match status" value="1"/>
</dbReference>